<dbReference type="InterPro" id="IPR046342">
    <property type="entry name" value="CBS_dom_sf"/>
</dbReference>
<comment type="caution">
    <text evidence="13">The sequence shown here is derived from an EMBL/GenBank/DDBJ whole genome shotgun (WGS) entry which is preliminary data.</text>
</comment>
<organism evidence="13 14">
    <name type="scientific">Diacronema lutheri</name>
    <name type="common">Unicellular marine alga</name>
    <name type="synonym">Monochrysis lutheri</name>
    <dbReference type="NCBI Taxonomy" id="2081491"/>
    <lineage>
        <taxon>Eukaryota</taxon>
        <taxon>Haptista</taxon>
        <taxon>Haptophyta</taxon>
        <taxon>Pavlovophyceae</taxon>
        <taxon>Pavlovales</taxon>
        <taxon>Pavlovaceae</taxon>
        <taxon>Diacronema</taxon>
    </lineage>
</organism>
<feature type="transmembrane region" description="Helical" evidence="9">
    <location>
        <begin position="187"/>
        <end position="209"/>
    </location>
</feature>
<comment type="subcellular location">
    <subcellularLocation>
        <location evidence="1">Membrane</location>
        <topology evidence="1">Multi-pass membrane protein</topology>
    </subcellularLocation>
</comment>
<keyword evidence="10" id="KW-0732">Signal</keyword>
<dbReference type="AlphaFoldDB" id="A0A8J5XMB4"/>
<feature type="domain" description="CBS" evidence="11">
    <location>
        <begin position="418"/>
        <end position="492"/>
    </location>
</feature>
<evidence type="ECO:0000256" key="1">
    <source>
        <dbReference type="ARBA" id="ARBA00004141"/>
    </source>
</evidence>
<dbReference type="EMBL" id="JAGTXO010000007">
    <property type="protein sequence ID" value="KAG8466572.1"/>
    <property type="molecule type" value="Genomic_DNA"/>
</dbReference>
<feature type="compositionally biased region" description="Low complexity" evidence="8">
    <location>
        <begin position="297"/>
        <end position="307"/>
    </location>
</feature>
<feature type="transmembrane region" description="Helical" evidence="9">
    <location>
        <begin position="90"/>
        <end position="117"/>
    </location>
</feature>
<dbReference type="CDD" id="cd04590">
    <property type="entry name" value="CBS_pair_CorC_HlyC_assoc"/>
    <property type="match status" value="1"/>
</dbReference>
<dbReference type="GO" id="GO:0010960">
    <property type="term" value="P:magnesium ion homeostasis"/>
    <property type="evidence" value="ECO:0007669"/>
    <property type="project" value="InterPro"/>
</dbReference>
<evidence type="ECO:0000256" key="5">
    <source>
        <dbReference type="ARBA" id="ARBA00023136"/>
    </source>
</evidence>
<dbReference type="SUPFAM" id="SSF54631">
    <property type="entry name" value="CBS-domain pair"/>
    <property type="match status" value="1"/>
</dbReference>
<accession>A0A8J5XMB4</accession>
<keyword evidence="2 7" id="KW-0812">Transmembrane</keyword>
<feature type="chain" id="PRO_5035177489" description="CNNM transmembrane domain-containing protein" evidence="10">
    <location>
        <begin position="23"/>
        <end position="765"/>
    </location>
</feature>
<gene>
    <name evidence="13" type="ORF">KFE25_007951</name>
</gene>
<feature type="signal peptide" evidence="10">
    <location>
        <begin position="1"/>
        <end position="22"/>
    </location>
</feature>
<keyword evidence="3" id="KW-0677">Repeat</keyword>
<feature type="domain" description="CNNM transmembrane" evidence="12">
    <location>
        <begin position="86"/>
        <end position="278"/>
    </location>
</feature>
<proteinExistence type="predicted"/>
<keyword evidence="4 7" id="KW-1133">Transmembrane helix</keyword>
<dbReference type="PROSITE" id="PS51371">
    <property type="entry name" value="CBS"/>
    <property type="match status" value="1"/>
</dbReference>
<dbReference type="OrthoDB" id="5353557at2759"/>
<dbReference type="FunFam" id="3.10.580.10:FF:000006">
    <property type="entry name" value="DUF21 and CBS domain protein"/>
    <property type="match status" value="1"/>
</dbReference>
<dbReference type="Gene3D" id="3.10.580.10">
    <property type="entry name" value="CBS-domain"/>
    <property type="match status" value="1"/>
</dbReference>
<feature type="compositionally biased region" description="Basic residues" evidence="8">
    <location>
        <begin position="709"/>
        <end position="718"/>
    </location>
</feature>
<feature type="region of interest" description="Disordered" evidence="8">
    <location>
        <begin position="271"/>
        <end position="310"/>
    </location>
</feature>
<evidence type="ECO:0000256" key="6">
    <source>
        <dbReference type="PROSITE-ProRule" id="PRU00703"/>
    </source>
</evidence>
<keyword evidence="14" id="KW-1185">Reference proteome</keyword>
<dbReference type="GO" id="GO:0030026">
    <property type="term" value="P:intracellular manganese ion homeostasis"/>
    <property type="evidence" value="ECO:0007669"/>
    <property type="project" value="TreeGrafter"/>
</dbReference>
<evidence type="ECO:0000256" key="7">
    <source>
        <dbReference type="PROSITE-ProRule" id="PRU01193"/>
    </source>
</evidence>
<sequence>MVARGVFALAALLVAARRAASAAQPAEVRAVPLDAHTLDFGGRLYVALDELDDDEAARANARGVPRGAERRAGRRLGEVEHRLVPFTMQWFIYVACACTCVVCAAFAAGLTMGLVALDPTQLQITLHMDIADCATARERVNLLRDQRCAERVYPIIENHHLLLVTLLLVNASANEALPIFLDALLPSWAAILVSVTGVLIFGEIIPSAIFTGPNQLRIASALSPVVYALIAIASPIAYPLALALDRTLGDSHGNNQFKRQELRAIMKMATEEERRHGGRQGPLHTAERRNTGPFWGSASAQPPASAPHAHRPSLLVSQMPDGHQEVSAALSDDELCIINGVLDIRNKRAKDAMIPLSETYMLSVDDVLCPESMARILAKGHSRIPVYRGWPHNVCGILLVKKLIVLSPEDRRKISSLGLRYPLPISPDMPLLELLNLFQRGMSHLALVTDNPAIVAECMRTGANIPPNVHMAGIVTLEDILENIIAEGISDETDEGVAHVLTSAAKIRARIRKVKLLAESMRDLAQNRAVGDVAGVAGAAGAAAAGAAGVAGAAGAAGTAGTVGALERTARARPLRQAASSRGFADAHVRRSRDNAAAAAAAACGGAGGGSGASSVGSADGRLTVADGTHCKLRNRAAIIESLSRQGSFNAILGAYAATGDGTTDNSCAFNRSNFAEPAGAGRSCGGGGGGGGLRSTFEAIGSSMRTAHPQHQRRSHSPGRSGDGAGAGPAAATRPSSSSPQPRHASHAPVSPLQQPLLGADDTA</sequence>
<evidence type="ECO:0000256" key="9">
    <source>
        <dbReference type="SAM" id="Phobius"/>
    </source>
</evidence>
<dbReference type="InterPro" id="IPR044751">
    <property type="entry name" value="Ion_transp-like_CBS"/>
</dbReference>
<evidence type="ECO:0000313" key="13">
    <source>
        <dbReference type="EMBL" id="KAG8466572.1"/>
    </source>
</evidence>
<keyword evidence="5 7" id="KW-0472">Membrane</keyword>
<dbReference type="PANTHER" id="PTHR12064:SF97">
    <property type="entry name" value="METAL TRANSPORTER CNNM-5"/>
    <property type="match status" value="1"/>
</dbReference>
<dbReference type="PROSITE" id="PS51846">
    <property type="entry name" value="CNNM"/>
    <property type="match status" value="1"/>
</dbReference>
<evidence type="ECO:0000313" key="14">
    <source>
        <dbReference type="Proteomes" id="UP000751190"/>
    </source>
</evidence>
<dbReference type="PANTHER" id="PTHR12064">
    <property type="entry name" value="METAL TRANSPORTER CNNM"/>
    <property type="match status" value="1"/>
</dbReference>
<evidence type="ECO:0000259" key="12">
    <source>
        <dbReference type="PROSITE" id="PS51846"/>
    </source>
</evidence>
<evidence type="ECO:0000256" key="8">
    <source>
        <dbReference type="SAM" id="MobiDB-lite"/>
    </source>
</evidence>
<evidence type="ECO:0000256" key="3">
    <source>
        <dbReference type="ARBA" id="ARBA00022737"/>
    </source>
</evidence>
<dbReference type="InterPro" id="IPR002550">
    <property type="entry name" value="CNNM"/>
</dbReference>
<dbReference type="GO" id="GO:0016020">
    <property type="term" value="C:membrane"/>
    <property type="evidence" value="ECO:0007669"/>
    <property type="project" value="UniProtKB-SubCell"/>
</dbReference>
<evidence type="ECO:0000256" key="4">
    <source>
        <dbReference type="ARBA" id="ARBA00022989"/>
    </source>
</evidence>
<keyword evidence="6" id="KW-0129">CBS domain</keyword>
<feature type="region of interest" description="Disordered" evidence="8">
    <location>
        <begin position="705"/>
        <end position="765"/>
    </location>
</feature>
<dbReference type="Proteomes" id="UP000751190">
    <property type="component" value="Unassembled WGS sequence"/>
</dbReference>
<reference evidence="13" key="1">
    <citation type="submission" date="2021-05" db="EMBL/GenBank/DDBJ databases">
        <title>The genome of the haptophyte Pavlova lutheri (Diacronema luteri, Pavlovales) - a model for lipid biosynthesis in eukaryotic algae.</title>
        <authorList>
            <person name="Hulatt C.J."/>
            <person name="Posewitz M.C."/>
        </authorList>
    </citation>
    <scope>NUCLEOTIDE SEQUENCE</scope>
    <source>
        <strain evidence="13">NIVA-4/92</strain>
    </source>
</reference>
<dbReference type="GO" id="GO:0005737">
    <property type="term" value="C:cytoplasm"/>
    <property type="evidence" value="ECO:0007669"/>
    <property type="project" value="TreeGrafter"/>
</dbReference>
<feature type="compositionally biased region" description="Low complexity" evidence="8">
    <location>
        <begin position="729"/>
        <end position="750"/>
    </location>
</feature>
<dbReference type="Pfam" id="PF01595">
    <property type="entry name" value="CNNM"/>
    <property type="match status" value="1"/>
</dbReference>
<feature type="transmembrane region" description="Helical" evidence="9">
    <location>
        <begin position="221"/>
        <end position="241"/>
    </location>
</feature>
<evidence type="ECO:0000256" key="2">
    <source>
        <dbReference type="ARBA" id="ARBA00022692"/>
    </source>
</evidence>
<dbReference type="InterPro" id="IPR045095">
    <property type="entry name" value="ACDP"/>
</dbReference>
<evidence type="ECO:0000256" key="10">
    <source>
        <dbReference type="SAM" id="SignalP"/>
    </source>
</evidence>
<dbReference type="InterPro" id="IPR000644">
    <property type="entry name" value="CBS_dom"/>
</dbReference>
<protein>
    <recommendedName>
        <fullName evidence="15">CNNM transmembrane domain-containing protein</fullName>
    </recommendedName>
</protein>
<evidence type="ECO:0008006" key="15">
    <source>
        <dbReference type="Google" id="ProtNLM"/>
    </source>
</evidence>
<evidence type="ECO:0000259" key="11">
    <source>
        <dbReference type="PROSITE" id="PS51371"/>
    </source>
</evidence>
<name>A0A8J5XMB4_DIALT</name>